<reference evidence="2 3" key="1">
    <citation type="submission" date="2020-05" db="EMBL/GenBank/DDBJ databases">
        <title>Vigna angularis (adzuki bean) Var. LongXiaoDou No. 4 denovo assembly.</title>
        <authorList>
            <person name="Xiang H."/>
        </authorList>
    </citation>
    <scope>NUCLEOTIDE SEQUENCE [LARGE SCALE GENOMIC DNA]</scope>
    <source>
        <tissue evidence="2">Leaf</tissue>
    </source>
</reference>
<accession>A0A8T0KT06</accession>
<evidence type="ECO:0000313" key="2">
    <source>
        <dbReference type="EMBL" id="KAG2401015.1"/>
    </source>
</evidence>
<dbReference type="InterPro" id="IPR029055">
    <property type="entry name" value="Ntn_hydrolases_N"/>
</dbReference>
<dbReference type="PRINTS" id="PR01210">
    <property type="entry name" value="GGTRANSPTASE"/>
</dbReference>
<dbReference type="Proteomes" id="UP000743370">
    <property type="component" value="Unassembled WGS sequence"/>
</dbReference>
<protein>
    <submittedName>
        <fullName evidence="2">Glutathione hydrolase</fullName>
    </submittedName>
</protein>
<evidence type="ECO:0000313" key="3">
    <source>
        <dbReference type="Proteomes" id="UP000743370"/>
    </source>
</evidence>
<dbReference type="AlphaFoldDB" id="A0A8T0KT06"/>
<keyword evidence="2" id="KW-0378">Hydrolase</keyword>
<dbReference type="GO" id="GO:0036374">
    <property type="term" value="F:glutathione hydrolase activity"/>
    <property type="evidence" value="ECO:0007669"/>
    <property type="project" value="InterPro"/>
</dbReference>
<comment type="caution">
    <text evidence="2">The sequence shown here is derived from an EMBL/GenBank/DDBJ whole genome shotgun (WGS) entry which is preliminary data.</text>
</comment>
<sequence length="181" mass="20027">MSIQNGKLKAVVGASGGAYNICGTSEYLKLRYFSICQLIVLDDFVSSRKTKVNGNKRLVAASDPRKGLGGGAFMLLRQANGVSKAFDMRETAPSLASRYHLPTTIPDMYGGNTTLKAKGGLSVAVPRERAGLVMAWKQYGKLPWKRLVNPAEKLERGFKISAYLHMQIRQQIRYIARQWSS</sequence>
<dbReference type="PANTHER" id="PTHR11686:SF34">
    <property type="entry name" value="GLUTATHIONE HYDROLASE 1-RELATED"/>
    <property type="match status" value="1"/>
</dbReference>
<gene>
    <name evidence="2" type="ORF">HKW66_Vig0199490</name>
</gene>
<proteinExistence type="predicted"/>
<dbReference type="SUPFAM" id="SSF56235">
    <property type="entry name" value="N-terminal nucleophile aminohydrolases (Ntn hydrolases)"/>
    <property type="match status" value="1"/>
</dbReference>
<feature type="binding site" evidence="1">
    <location>
        <position position="89"/>
    </location>
    <ligand>
        <name>L-glutamate</name>
        <dbReference type="ChEBI" id="CHEBI:29985"/>
    </ligand>
</feature>
<dbReference type="PANTHER" id="PTHR11686">
    <property type="entry name" value="GAMMA GLUTAMYL TRANSPEPTIDASE"/>
    <property type="match status" value="1"/>
</dbReference>
<dbReference type="GO" id="GO:0005886">
    <property type="term" value="C:plasma membrane"/>
    <property type="evidence" value="ECO:0007669"/>
    <property type="project" value="TreeGrafter"/>
</dbReference>
<dbReference type="Pfam" id="PF01019">
    <property type="entry name" value="G_glu_transpept"/>
    <property type="match status" value="1"/>
</dbReference>
<name>A0A8T0KT06_PHAAN</name>
<dbReference type="InterPro" id="IPR000101">
    <property type="entry name" value="GGT_peptidase"/>
</dbReference>
<organism evidence="2 3">
    <name type="scientific">Phaseolus angularis</name>
    <name type="common">Azuki bean</name>
    <name type="synonym">Vigna angularis</name>
    <dbReference type="NCBI Taxonomy" id="3914"/>
    <lineage>
        <taxon>Eukaryota</taxon>
        <taxon>Viridiplantae</taxon>
        <taxon>Streptophyta</taxon>
        <taxon>Embryophyta</taxon>
        <taxon>Tracheophyta</taxon>
        <taxon>Spermatophyta</taxon>
        <taxon>Magnoliopsida</taxon>
        <taxon>eudicotyledons</taxon>
        <taxon>Gunneridae</taxon>
        <taxon>Pentapetalae</taxon>
        <taxon>rosids</taxon>
        <taxon>fabids</taxon>
        <taxon>Fabales</taxon>
        <taxon>Fabaceae</taxon>
        <taxon>Papilionoideae</taxon>
        <taxon>50 kb inversion clade</taxon>
        <taxon>NPAAA clade</taxon>
        <taxon>indigoferoid/millettioid clade</taxon>
        <taxon>Phaseoleae</taxon>
        <taxon>Vigna</taxon>
    </lineage>
</organism>
<dbReference type="EMBL" id="JABFOF010000003">
    <property type="protein sequence ID" value="KAG2401015.1"/>
    <property type="molecule type" value="Genomic_DNA"/>
</dbReference>
<dbReference type="GO" id="GO:0006751">
    <property type="term" value="P:glutathione catabolic process"/>
    <property type="evidence" value="ECO:0007669"/>
    <property type="project" value="InterPro"/>
</dbReference>
<evidence type="ECO:0000256" key="1">
    <source>
        <dbReference type="PIRSR" id="PIRSR600101-2"/>
    </source>
</evidence>